<gene>
    <name evidence="1" type="ORF">LTRI10_LOCUS12919</name>
</gene>
<protein>
    <submittedName>
        <fullName evidence="1">Uncharacterized protein</fullName>
    </submittedName>
</protein>
<reference evidence="1 2" key="1">
    <citation type="submission" date="2024-04" db="EMBL/GenBank/DDBJ databases">
        <authorList>
            <person name="Fracassetti M."/>
        </authorList>
    </citation>
    <scope>NUCLEOTIDE SEQUENCE [LARGE SCALE GENOMIC DNA]</scope>
</reference>
<organism evidence="1 2">
    <name type="scientific">Linum trigynum</name>
    <dbReference type="NCBI Taxonomy" id="586398"/>
    <lineage>
        <taxon>Eukaryota</taxon>
        <taxon>Viridiplantae</taxon>
        <taxon>Streptophyta</taxon>
        <taxon>Embryophyta</taxon>
        <taxon>Tracheophyta</taxon>
        <taxon>Spermatophyta</taxon>
        <taxon>Magnoliopsida</taxon>
        <taxon>eudicotyledons</taxon>
        <taxon>Gunneridae</taxon>
        <taxon>Pentapetalae</taxon>
        <taxon>rosids</taxon>
        <taxon>fabids</taxon>
        <taxon>Malpighiales</taxon>
        <taxon>Linaceae</taxon>
        <taxon>Linum</taxon>
    </lineage>
</organism>
<keyword evidence="2" id="KW-1185">Reference proteome</keyword>
<dbReference type="Proteomes" id="UP001497516">
    <property type="component" value="Chromosome 2"/>
</dbReference>
<evidence type="ECO:0000313" key="2">
    <source>
        <dbReference type="Proteomes" id="UP001497516"/>
    </source>
</evidence>
<sequence>MVGPRWSATVGIDKGVAEGCRRGGCGAAVRQGPDRWWVEMAGDGDYLAGASMRVAELRGESGKEQIDYGRDGRRREIKEFQLLAA</sequence>
<dbReference type="EMBL" id="OZ034815">
    <property type="protein sequence ID" value="CAL1370821.1"/>
    <property type="molecule type" value="Genomic_DNA"/>
</dbReference>
<accession>A0AAV2DAD5</accession>
<evidence type="ECO:0000313" key="1">
    <source>
        <dbReference type="EMBL" id="CAL1370821.1"/>
    </source>
</evidence>
<proteinExistence type="predicted"/>
<dbReference type="AlphaFoldDB" id="A0AAV2DAD5"/>
<name>A0AAV2DAD5_9ROSI</name>